<dbReference type="InterPro" id="IPR038371">
    <property type="entry name" value="Cu_polyphenol_OxRdtase_sf"/>
</dbReference>
<dbReference type="OrthoDB" id="4279at2"/>
<dbReference type="InterPro" id="IPR011324">
    <property type="entry name" value="Cytotoxic_necrot_fac-like_cat"/>
</dbReference>
<evidence type="ECO:0000256" key="2">
    <source>
        <dbReference type="ARBA" id="ARBA00007353"/>
    </source>
</evidence>
<protein>
    <recommendedName>
        <fullName evidence="10">Purine nucleoside phosphorylase</fullName>
    </recommendedName>
</protein>
<dbReference type="GO" id="GO:0016787">
    <property type="term" value="F:hydrolase activity"/>
    <property type="evidence" value="ECO:0007669"/>
    <property type="project" value="UniProtKB-KW"/>
</dbReference>
<dbReference type="GO" id="GO:0005507">
    <property type="term" value="F:copper ion binding"/>
    <property type="evidence" value="ECO:0007669"/>
    <property type="project" value="TreeGrafter"/>
</dbReference>
<comment type="catalytic activity">
    <reaction evidence="7">
        <text>adenosine + H2O + H(+) = inosine + NH4(+)</text>
        <dbReference type="Rhea" id="RHEA:24408"/>
        <dbReference type="ChEBI" id="CHEBI:15377"/>
        <dbReference type="ChEBI" id="CHEBI:15378"/>
        <dbReference type="ChEBI" id="CHEBI:16335"/>
        <dbReference type="ChEBI" id="CHEBI:17596"/>
        <dbReference type="ChEBI" id="CHEBI:28938"/>
        <dbReference type="EC" id="3.5.4.4"/>
    </reaction>
    <physiologicalReaction direction="left-to-right" evidence="7">
        <dbReference type="Rhea" id="RHEA:24409"/>
    </physiologicalReaction>
</comment>
<keyword evidence="6" id="KW-0862">Zinc</keyword>
<evidence type="ECO:0000256" key="10">
    <source>
        <dbReference type="RuleBase" id="RU361274"/>
    </source>
</evidence>
<evidence type="ECO:0000256" key="3">
    <source>
        <dbReference type="ARBA" id="ARBA00022679"/>
    </source>
</evidence>
<evidence type="ECO:0000256" key="5">
    <source>
        <dbReference type="ARBA" id="ARBA00022801"/>
    </source>
</evidence>
<reference evidence="11 12" key="1">
    <citation type="journal article" date="2008" name="Int. J. Syst. Evol. Microbiol.">
        <title>Description of Roseateles aquatilis sp. nov. and Roseateles terrae sp. nov., in the class Betaproteobacteria, and emended description of the genus Roseateles.</title>
        <authorList>
            <person name="Gomila M."/>
            <person name="Bowien B."/>
            <person name="Falsen E."/>
            <person name="Moore E.R."/>
            <person name="Lalucat J."/>
        </authorList>
    </citation>
    <scope>NUCLEOTIDE SEQUENCE [LARGE SCALE GENOMIC DNA]</scope>
    <source>
        <strain evidence="11 12">CCUG 48205</strain>
    </source>
</reference>
<dbReference type="PANTHER" id="PTHR30616">
    <property type="entry name" value="UNCHARACTERIZED PROTEIN YFIH"/>
    <property type="match status" value="1"/>
</dbReference>
<sequence length="248" mass="25645">MTTRAGGVSGTVADDGDGAALAGLASMNLGRSVGDDPANVARNRHRVAMAIGGVPVFLKQVHGTAVLRLRPEHALPGADPEPADASISTDPALACAVMVADCLPVLFAGSGVVGAAHAGWRGLAGGVLENTVAAMREAGGDGPIQAWMGACIGPDRFEVGADVLDAFGVAPLHHDQPLFRFQPNASGEPRWLADLHGLARRRLAPLGLVEIRGGGGCTLSEPSRYFSFRHERVDGLRSGRMAAVIRLR</sequence>
<evidence type="ECO:0000256" key="7">
    <source>
        <dbReference type="ARBA" id="ARBA00047989"/>
    </source>
</evidence>
<proteinExistence type="inferred from homology"/>
<comment type="caution">
    <text evidence="11">The sequence shown here is derived from an EMBL/GenBank/DDBJ whole genome shotgun (WGS) entry which is preliminary data.</text>
</comment>
<evidence type="ECO:0000256" key="1">
    <source>
        <dbReference type="ARBA" id="ARBA00000553"/>
    </source>
</evidence>
<comment type="catalytic activity">
    <reaction evidence="8">
        <text>adenosine + phosphate = alpha-D-ribose 1-phosphate + adenine</text>
        <dbReference type="Rhea" id="RHEA:27642"/>
        <dbReference type="ChEBI" id="CHEBI:16335"/>
        <dbReference type="ChEBI" id="CHEBI:16708"/>
        <dbReference type="ChEBI" id="CHEBI:43474"/>
        <dbReference type="ChEBI" id="CHEBI:57720"/>
        <dbReference type="EC" id="2.4.2.1"/>
    </reaction>
    <physiologicalReaction direction="left-to-right" evidence="8">
        <dbReference type="Rhea" id="RHEA:27643"/>
    </physiologicalReaction>
</comment>
<name>A0A246JN55_9BURK</name>
<dbReference type="EMBL" id="NIOF01000001">
    <property type="protein sequence ID" value="OWQ93933.1"/>
    <property type="molecule type" value="Genomic_DNA"/>
</dbReference>
<keyword evidence="5" id="KW-0378">Hydrolase</keyword>
<dbReference type="Gene3D" id="3.60.140.10">
    <property type="entry name" value="CNF1/YfiH-like putative cysteine hydrolases"/>
    <property type="match status" value="1"/>
</dbReference>
<dbReference type="InterPro" id="IPR003730">
    <property type="entry name" value="Cu_polyphenol_OxRdtase"/>
</dbReference>
<evidence type="ECO:0000256" key="6">
    <source>
        <dbReference type="ARBA" id="ARBA00022833"/>
    </source>
</evidence>
<dbReference type="CDD" id="cd16833">
    <property type="entry name" value="YfiH"/>
    <property type="match status" value="1"/>
</dbReference>
<gene>
    <name evidence="11" type="ORF">CDN99_02855</name>
</gene>
<dbReference type="SUPFAM" id="SSF64438">
    <property type="entry name" value="CNF1/YfiH-like putative cysteine hydrolases"/>
    <property type="match status" value="1"/>
</dbReference>
<keyword evidence="3" id="KW-0808">Transferase</keyword>
<comment type="catalytic activity">
    <reaction evidence="1">
        <text>inosine + phosphate = alpha-D-ribose 1-phosphate + hypoxanthine</text>
        <dbReference type="Rhea" id="RHEA:27646"/>
        <dbReference type="ChEBI" id="CHEBI:17368"/>
        <dbReference type="ChEBI" id="CHEBI:17596"/>
        <dbReference type="ChEBI" id="CHEBI:43474"/>
        <dbReference type="ChEBI" id="CHEBI:57720"/>
        <dbReference type="EC" id="2.4.2.1"/>
    </reaction>
    <physiologicalReaction direction="left-to-right" evidence="1">
        <dbReference type="Rhea" id="RHEA:27647"/>
    </physiologicalReaction>
</comment>
<accession>A0A246JN55</accession>
<keyword evidence="4" id="KW-0479">Metal-binding</keyword>
<dbReference type="NCBIfam" id="TIGR00726">
    <property type="entry name" value="peptidoglycan editing factor PgeF"/>
    <property type="match status" value="1"/>
</dbReference>
<dbReference type="AlphaFoldDB" id="A0A246JN55"/>
<evidence type="ECO:0000256" key="9">
    <source>
        <dbReference type="ARBA" id="ARBA00049893"/>
    </source>
</evidence>
<dbReference type="PANTHER" id="PTHR30616:SF2">
    <property type="entry name" value="PURINE NUCLEOSIDE PHOSPHORYLASE LACC1"/>
    <property type="match status" value="1"/>
</dbReference>
<dbReference type="Pfam" id="PF02578">
    <property type="entry name" value="Cu-oxidase_4"/>
    <property type="match status" value="1"/>
</dbReference>
<evidence type="ECO:0000313" key="11">
    <source>
        <dbReference type="EMBL" id="OWQ93933.1"/>
    </source>
</evidence>
<evidence type="ECO:0000256" key="8">
    <source>
        <dbReference type="ARBA" id="ARBA00048968"/>
    </source>
</evidence>
<comment type="similarity">
    <text evidence="2 10">Belongs to the purine nucleoside phosphorylase YfiH/LACC1 family.</text>
</comment>
<dbReference type="Proteomes" id="UP000197468">
    <property type="component" value="Unassembled WGS sequence"/>
</dbReference>
<evidence type="ECO:0000256" key="4">
    <source>
        <dbReference type="ARBA" id="ARBA00022723"/>
    </source>
</evidence>
<keyword evidence="12" id="KW-1185">Reference proteome</keyword>
<dbReference type="GO" id="GO:0017061">
    <property type="term" value="F:S-methyl-5-thioadenosine phosphorylase activity"/>
    <property type="evidence" value="ECO:0007669"/>
    <property type="project" value="UniProtKB-EC"/>
</dbReference>
<evidence type="ECO:0000313" key="12">
    <source>
        <dbReference type="Proteomes" id="UP000197468"/>
    </source>
</evidence>
<comment type="catalytic activity">
    <reaction evidence="9">
        <text>S-methyl-5'-thioadenosine + phosphate = 5-(methylsulfanyl)-alpha-D-ribose 1-phosphate + adenine</text>
        <dbReference type="Rhea" id="RHEA:11852"/>
        <dbReference type="ChEBI" id="CHEBI:16708"/>
        <dbReference type="ChEBI" id="CHEBI:17509"/>
        <dbReference type="ChEBI" id="CHEBI:43474"/>
        <dbReference type="ChEBI" id="CHEBI:58533"/>
        <dbReference type="EC" id="2.4.2.28"/>
    </reaction>
    <physiologicalReaction direction="left-to-right" evidence="9">
        <dbReference type="Rhea" id="RHEA:11853"/>
    </physiologicalReaction>
</comment>
<organism evidence="11 12">
    <name type="scientific">Roseateles aquatilis</name>
    <dbReference type="NCBI Taxonomy" id="431061"/>
    <lineage>
        <taxon>Bacteria</taxon>
        <taxon>Pseudomonadati</taxon>
        <taxon>Pseudomonadota</taxon>
        <taxon>Betaproteobacteria</taxon>
        <taxon>Burkholderiales</taxon>
        <taxon>Sphaerotilaceae</taxon>
        <taxon>Roseateles</taxon>
    </lineage>
</organism>